<dbReference type="Proteomes" id="UP000655570">
    <property type="component" value="Unassembled WGS sequence"/>
</dbReference>
<protein>
    <submittedName>
        <fullName evidence="2">VOC family protein</fullName>
    </submittedName>
</protein>
<organism evidence="2 3">
    <name type="scientific">Oerskovia merdavium</name>
    <dbReference type="NCBI Taxonomy" id="2762227"/>
    <lineage>
        <taxon>Bacteria</taxon>
        <taxon>Bacillati</taxon>
        <taxon>Actinomycetota</taxon>
        <taxon>Actinomycetes</taxon>
        <taxon>Micrococcales</taxon>
        <taxon>Cellulomonadaceae</taxon>
        <taxon>Oerskovia</taxon>
    </lineage>
</organism>
<evidence type="ECO:0000259" key="1">
    <source>
        <dbReference type="PROSITE" id="PS51819"/>
    </source>
</evidence>
<evidence type="ECO:0000313" key="2">
    <source>
        <dbReference type="EMBL" id="MBD7980162.1"/>
    </source>
</evidence>
<gene>
    <name evidence="2" type="ORF">H9641_05430</name>
</gene>
<dbReference type="CDD" id="cd06587">
    <property type="entry name" value="VOC"/>
    <property type="match status" value="1"/>
</dbReference>
<dbReference type="SUPFAM" id="SSF54593">
    <property type="entry name" value="Glyoxalase/Bleomycin resistance protein/Dihydroxybiphenyl dioxygenase"/>
    <property type="match status" value="1"/>
</dbReference>
<dbReference type="EMBL" id="JACSQF010000004">
    <property type="protein sequence ID" value="MBD7980162.1"/>
    <property type="molecule type" value="Genomic_DNA"/>
</dbReference>
<dbReference type="InterPro" id="IPR041581">
    <property type="entry name" value="Glyoxalase_6"/>
</dbReference>
<comment type="caution">
    <text evidence="2">The sequence shown here is derived from an EMBL/GenBank/DDBJ whole genome shotgun (WGS) entry which is preliminary data.</text>
</comment>
<dbReference type="Gene3D" id="3.10.180.10">
    <property type="entry name" value="2,3-Dihydroxybiphenyl 1,2-Dioxygenase, domain 1"/>
    <property type="match status" value="1"/>
</dbReference>
<dbReference type="PROSITE" id="PS51819">
    <property type="entry name" value="VOC"/>
    <property type="match status" value="1"/>
</dbReference>
<reference evidence="2 3" key="1">
    <citation type="submission" date="2020-08" db="EMBL/GenBank/DDBJ databases">
        <title>A Genomic Blueprint of the Chicken Gut Microbiome.</title>
        <authorList>
            <person name="Gilroy R."/>
            <person name="Ravi A."/>
            <person name="Getino M."/>
            <person name="Pursley I."/>
            <person name="Horton D.L."/>
            <person name="Alikhan N.-F."/>
            <person name="Baker D."/>
            <person name="Gharbi K."/>
            <person name="Hall N."/>
            <person name="Watson M."/>
            <person name="Adriaenssens E.M."/>
            <person name="Foster-Nyarko E."/>
            <person name="Jarju S."/>
            <person name="Secka A."/>
            <person name="Antonio M."/>
            <person name="Oren A."/>
            <person name="Chaudhuri R."/>
            <person name="La Ragione R.M."/>
            <person name="Hildebrand F."/>
            <person name="Pallen M.J."/>
        </authorList>
    </citation>
    <scope>NUCLEOTIDE SEQUENCE [LARGE SCALE GENOMIC DNA]</scope>
    <source>
        <strain evidence="2 3">Sa2CUA9</strain>
    </source>
</reference>
<dbReference type="PANTHER" id="PTHR35908:SF1">
    <property type="entry name" value="CONSERVED PROTEIN"/>
    <property type="match status" value="1"/>
</dbReference>
<dbReference type="Pfam" id="PF18029">
    <property type="entry name" value="Glyoxalase_6"/>
    <property type="match status" value="1"/>
</dbReference>
<sequence length="111" mass="11960">MSLDISAVTFNSAQPHRLAHFWAQALGAQVVDGGNGYLHVRAAGMLIIVQSAPEHTSGTPTDVHLDLRADDRVLEAQRLVGLGATLLTERSDSHGTWSVLTDPDEREFCIG</sequence>
<dbReference type="InterPro" id="IPR037523">
    <property type="entry name" value="VOC_core"/>
</dbReference>
<dbReference type="RefSeq" id="WP_191801732.1">
    <property type="nucleotide sequence ID" value="NZ_JACSQF010000004.1"/>
</dbReference>
<evidence type="ECO:0000313" key="3">
    <source>
        <dbReference type="Proteomes" id="UP000655570"/>
    </source>
</evidence>
<dbReference type="PANTHER" id="PTHR35908">
    <property type="entry name" value="HYPOTHETICAL FUSION PROTEIN"/>
    <property type="match status" value="1"/>
</dbReference>
<feature type="domain" description="VOC" evidence="1">
    <location>
        <begin position="4"/>
        <end position="111"/>
    </location>
</feature>
<proteinExistence type="predicted"/>
<dbReference type="InterPro" id="IPR029068">
    <property type="entry name" value="Glyas_Bleomycin-R_OHBP_Dase"/>
</dbReference>
<name>A0ABR8TWN6_9CELL</name>
<keyword evidence="3" id="KW-1185">Reference proteome</keyword>
<accession>A0ABR8TWN6</accession>